<dbReference type="InterPro" id="IPR021893">
    <property type="entry name" value="ZMYM2-like_C"/>
</dbReference>
<dbReference type="CTD" id="20237417"/>
<dbReference type="KEGG" id="lgi:LOTGIDRAFT_157542"/>
<reference evidence="6 7" key="1">
    <citation type="journal article" date="2013" name="Nature">
        <title>Insights into bilaterian evolution from three spiralian genomes.</title>
        <authorList>
            <person name="Simakov O."/>
            <person name="Marletaz F."/>
            <person name="Cho S.J."/>
            <person name="Edsinger-Gonzales E."/>
            <person name="Havlak P."/>
            <person name="Hellsten U."/>
            <person name="Kuo D.H."/>
            <person name="Larsson T."/>
            <person name="Lv J."/>
            <person name="Arendt D."/>
            <person name="Savage R."/>
            <person name="Osoegawa K."/>
            <person name="de Jong P."/>
            <person name="Grimwood J."/>
            <person name="Chapman J.A."/>
            <person name="Shapiro H."/>
            <person name="Aerts A."/>
            <person name="Otillar R.P."/>
            <person name="Terry A.Y."/>
            <person name="Boore J.L."/>
            <person name="Grigoriev I.V."/>
            <person name="Lindberg D.R."/>
            <person name="Seaver E.C."/>
            <person name="Weisblat D.A."/>
            <person name="Putnam N.H."/>
            <person name="Rokhsar D.S."/>
        </authorList>
    </citation>
    <scope>NUCLEOTIDE SEQUENCE [LARGE SCALE GENOMIC DNA]</scope>
</reference>
<evidence type="ECO:0000256" key="3">
    <source>
        <dbReference type="ARBA" id="ARBA00022843"/>
    </source>
</evidence>
<evidence type="ECO:0000259" key="5">
    <source>
        <dbReference type="Pfam" id="PF12012"/>
    </source>
</evidence>
<keyword evidence="4" id="KW-1133">Transmembrane helix</keyword>
<evidence type="ECO:0000256" key="4">
    <source>
        <dbReference type="SAM" id="Phobius"/>
    </source>
</evidence>
<sequence>MDRRYNPHCSDVSDFENSKYTKSDEELVLSATQVENMRPVVDKTYSTKRFAEPMTEPQLKSLSWTRLPANSIAKSNWALRTFTNWRLHRNSMRSKPCVTKFQLELLEMDNSTLNEAMGYFITEVKVKTDRRTKGILYMILLLLCNIIRGPMGGLKHRKLAKESVKAYQNKENPERCPVLLFEKYLNFRPSNCKNDLFTCNPESSTKEMIGRHLT</sequence>
<dbReference type="GeneID" id="20237417"/>
<organism evidence="6 7">
    <name type="scientific">Lottia gigantea</name>
    <name type="common">Giant owl limpet</name>
    <dbReference type="NCBI Taxonomy" id="225164"/>
    <lineage>
        <taxon>Eukaryota</taxon>
        <taxon>Metazoa</taxon>
        <taxon>Spiralia</taxon>
        <taxon>Lophotrochozoa</taxon>
        <taxon>Mollusca</taxon>
        <taxon>Gastropoda</taxon>
        <taxon>Patellogastropoda</taxon>
        <taxon>Lottioidea</taxon>
        <taxon>Lottiidae</taxon>
        <taxon>Lottia</taxon>
    </lineage>
</organism>
<proteinExistence type="predicted"/>
<accession>V4CH07</accession>
<dbReference type="HOGENOM" id="CLU_1290275_0_0_1"/>
<evidence type="ECO:0000313" key="7">
    <source>
        <dbReference type="Proteomes" id="UP000030746"/>
    </source>
</evidence>
<keyword evidence="2" id="KW-0597">Phosphoprotein</keyword>
<keyword evidence="1" id="KW-1017">Isopeptide bond</keyword>
<feature type="transmembrane region" description="Helical" evidence="4">
    <location>
        <begin position="134"/>
        <end position="151"/>
    </location>
</feature>
<keyword evidence="4" id="KW-0472">Membrane</keyword>
<evidence type="ECO:0000256" key="2">
    <source>
        <dbReference type="ARBA" id="ARBA00022553"/>
    </source>
</evidence>
<keyword evidence="4" id="KW-0812">Transmembrane</keyword>
<evidence type="ECO:0000313" key="6">
    <source>
        <dbReference type="EMBL" id="ESP01365.1"/>
    </source>
</evidence>
<dbReference type="Proteomes" id="UP000030746">
    <property type="component" value="Unassembled WGS sequence"/>
</dbReference>
<name>V4CH07_LOTGI</name>
<dbReference type="EMBL" id="KB200521">
    <property type="protein sequence ID" value="ESP01365.1"/>
    <property type="molecule type" value="Genomic_DNA"/>
</dbReference>
<gene>
    <name evidence="6" type="ORF">LOTGIDRAFT_157542</name>
</gene>
<protein>
    <recommendedName>
        <fullName evidence="5">ZMYM2-like/QRICH1 C-terminal domain-containing protein</fullName>
    </recommendedName>
</protein>
<dbReference type="Pfam" id="PF12012">
    <property type="entry name" value="DUF3504"/>
    <property type="match status" value="1"/>
</dbReference>
<dbReference type="RefSeq" id="XP_009047999.1">
    <property type="nucleotide sequence ID" value="XM_009049751.1"/>
</dbReference>
<keyword evidence="7" id="KW-1185">Reference proteome</keyword>
<keyword evidence="3" id="KW-0832">Ubl conjugation</keyword>
<evidence type="ECO:0000256" key="1">
    <source>
        <dbReference type="ARBA" id="ARBA00022499"/>
    </source>
</evidence>
<dbReference type="AlphaFoldDB" id="V4CH07"/>
<feature type="domain" description="ZMYM2-like/QRICH1 C-terminal" evidence="5">
    <location>
        <begin position="158"/>
        <end position="206"/>
    </location>
</feature>